<organism evidence="1 2">
    <name type="scientific">Botryosphaeria dothidea</name>
    <dbReference type="NCBI Taxonomy" id="55169"/>
    <lineage>
        <taxon>Eukaryota</taxon>
        <taxon>Fungi</taxon>
        <taxon>Dikarya</taxon>
        <taxon>Ascomycota</taxon>
        <taxon>Pezizomycotina</taxon>
        <taxon>Dothideomycetes</taxon>
        <taxon>Dothideomycetes incertae sedis</taxon>
        <taxon>Botryosphaeriales</taxon>
        <taxon>Botryosphaeriaceae</taxon>
        <taxon>Botryosphaeria</taxon>
    </lineage>
</organism>
<dbReference type="Proteomes" id="UP000572817">
    <property type="component" value="Unassembled WGS sequence"/>
</dbReference>
<keyword evidence="2" id="KW-1185">Reference proteome</keyword>
<evidence type="ECO:0000313" key="2">
    <source>
        <dbReference type="Proteomes" id="UP000572817"/>
    </source>
</evidence>
<dbReference type="EMBL" id="WWBZ02000013">
    <property type="protein sequence ID" value="KAF4310703.1"/>
    <property type="molecule type" value="Genomic_DNA"/>
</dbReference>
<reference evidence="1" key="1">
    <citation type="submission" date="2020-04" db="EMBL/GenBank/DDBJ databases">
        <title>Genome Assembly and Annotation of Botryosphaeria dothidea sdau 11-99, a Latent Pathogen of Apple Fruit Ring Rot in China.</title>
        <authorList>
            <person name="Yu C."/>
            <person name="Diao Y."/>
            <person name="Lu Q."/>
            <person name="Zhao J."/>
            <person name="Cui S."/>
            <person name="Peng C."/>
            <person name="He B."/>
            <person name="Liu H."/>
        </authorList>
    </citation>
    <scope>NUCLEOTIDE SEQUENCE [LARGE SCALE GENOMIC DNA]</scope>
    <source>
        <strain evidence="1">Sdau11-99</strain>
    </source>
</reference>
<dbReference type="AlphaFoldDB" id="A0A8H4J217"/>
<proteinExistence type="predicted"/>
<protein>
    <submittedName>
        <fullName evidence="1">Uncharacterized protein</fullName>
    </submittedName>
</protein>
<gene>
    <name evidence="1" type="ORF">GTA08_BOTSDO13730</name>
</gene>
<comment type="caution">
    <text evidence="1">The sequence shown here is derived from an EMBL/GenBank/DDBJ whole genome shotgun (WGS) entry which is preliminary data.</text>
</comment>
<sequence>MADLDTFTNEWTLLKVNTTGMDPKNGTAISASNWVSGDRTDLHLRFIASTTNNIRGIFSYQHQPKTSS</sequence>
<evidence type="ECO:0000313" key="1">
    <source>
        <dbReference type="EMBL" id="KAF4310703.1"/>
    </source>
</evidence>
<accession>A0A8H4J217</accession>
<name>A0A8H4J217_9PEZI</name>